<feature type="domain" description="RNA-binding S4" evidence="5">
    <location>
        <begin position="2"/>
        <end position="60"/>
    </location>
</feature>
<comment type="similarity">
    <text evidence="1 4">Belongs to the pseudouridine synthase RsuA family.</text>
</comment>
<dbReference type="EMBL" id="JAFBCV010000003">
    <property type="protein sequence ID" value="MBM7838258.1"/>
    <property type="molecule type" value="Genomic_DNA"/>
</dbReference>
<dbReference type="Gene3D" id="3.30.70.580">
    <property type="entry name" value="Pseudouridine synthase I, catalytic domain, N-terminal subdomain"/>
    <property type="match status" value="1"/>
</dbReference>
<evidence type="ECO:0000313" key="7">
    <source>
        <dbReference type="Proteomes" id="UP001179280"/>
    </source>
</evidence>
<dbReference type="PANTHER" id="PTHR47683:SF2">
    <property type="entry name" value="RNA-BINDING S4 DOMAIN-CONTAINING PROTEIN"/>
    <property type="match status" value="1"/>
</dbReference>
<dbReference type="InterPro" id="IPR020094">
    <property type="entry name" value="TruA/RsuA/RluB/E/F_N"/>
</dbReference>
<dbReference type="SUPFAM" id="SSF55120">
    <property type="entry name" value="Pseudouridine synthase"/>
    <property type="match status" value="1"/>
</dbReference>
<protein>
    <recommendedName>
        <fullName evidence="4">Pseudouridine synthase</fullName>
        <ecNumber evidence="4">5.4.99.-</ecNumber>
    </recommendedName>
</protein>
<dbReference type="GO" id="GO:0160139">
    <property type="term" value="F:23S rRNA pseudouridine(2605) synthase activity"/>
    <property type="evidence" value="ECO:0007669"/>
    <property type="project" value="UniProtKB-EC"/>
</dbReference>
<keyword evidence="3" id="KW-0694">RNA-binding</keyword>
<dbReference type="PROSITE" id="PS50889">
    <property type="entry name" value="S4"/>
    <property type="match status" value="1"/>
</dbReference>
<gene>
    <name evidence="6" type="ORF">JOC54_001489</name>
</gene>
<dbReference type="PANTHER" id="PTHR47683">
    <property type="entry name" value="PSEUDOURIDINE SYNTHASE FAMILY PROTEIN-RELATED"/>
    <property type="match status" value="1"/>
</dbReference>
<dbReference type="InterPro" id="IPR020103">
    <property type="entry name" value="PsdUridine_synth_cat_dom_sf"/>
</dbReference>
<evidence type="ECO:0000256" key="4">
    <source>
        <dbReference type="RuleBase" id="RU003887"/>
    </source>
</evidence>
<dbReference type="InterPro" id="IPR002942">
    <property type="entry name" value="S4_RNA-bd"/>
</dbReference>
<dbReference type="InterPro" id="IPR006145">
    <property type="entry name" value="PsdUridine_synth_RsuA/RluA"/>
</dbReference>
<dbReference type="Gene3D" id="3.10.290.10">
    <property type="entry name" value="RNA-binding S4 domain"/>
    <property type="match status" value="1"/>
</dbReference>
<dbReference type="EC" id="5.4.99.-" evidence="4"/>
<dbReference type="NCBIfam" id="TIGR00093">
    <property type="entry name" value="pseudouridine synthase"/>
    <property type="match status" value="1"/>
</dbReference>
<dbReference type="InterPro" id="IPR018496">
    <property type="entry name" value="PsdUridine_synth_RsuA/RluB_CS"/>
</dbReference>
<dbReference type="Pfam" id="PF00849">
    <property type="entry name" value="PseudoU_synth_2"/>
    <property type="match status" value="1"/>
</dbReference>
<name>A0ABS2SRW0_9BACI</name>
<dbReference type="Gene3D" id="3.30.70.1560">
    <property type="entry name" value="Alpha-L RNA-binding motif"/>
    <property type="match status" value="1"/>
</dbReference>
<evidence type="ECO:0000256" key="2">
    <source>
        <dbReference type="ARBA" id="ARBA00023235"/>
    </source>
</evidence>
<keyword evidence="2 4" id="KW-0413">Isomerase</keyword>
<comment type="caution">
    <text evidence="6">The sequence shown here is derived from an EMBL/GenBank/DDBJ whole genome shotgun (WGS) entry which is preliminary data.</text>
</comment>
<accession>A0ABS2SRW0</accession>
<dbReference type="InterPro" id="IPR042092">
    <property type="entry name" value="PsdUridine_s_RsuA/RluB/E/F_cat"/>
</dbReference>
<dbReference type="PROSITE" id="PS01149">
    <property type="entry name" value="PSI_RSU"/>
    <property type="match status" value="1"/>
</dbReference>
<evidence type="ECO:0000313" key="6">
    <source>
        <dbReference type="EMBL" id="MBM7838258.1"/>
    </source>
</evidence>
<dbReference type="SMART" id="SM00363">
    <property type="entry name" value="S4"/>
    <property type="match status" value="1"/>
</dbReference>
<dbReference type="Proteomes" id="UP001179280">
    <property type="component" value="Unassembled WGS sequence"/>
</dbReference>
<dbReference type="Pfam" id="PF01479">
    <property type="entry name" value="S4"/>
    <property type="match status" value="1"/>
</dbReference>
<organism evidence="6 7">
    <name type="scientific">Shouchella xiaoxiensis</name>
    <dbReference type="NCBI Taxonomy" id="766895"/>
    <lineage>
        <taxon>Bacteria</taxon>
        <taxon>Bacillati</taxon>
        <taxon>Bacillota</taxon>
        <taxon>Bacilli</taxon>
        <taxon>Bacillales</taxon>
        <taxon>Bacillaceae</taxon>
        <taxon>Shouchella</taxon>
    </lineage>
</organism>
<dbReference type="CDD" id="cd02870">
    <property type="entry name" value="PseudoU_synth_RsuA_like"/>
    <property type="match status" value="1"/>
</dbReference>
<dbReference type="RefSeq" id="WP_204465378.1">
    <property type="nucleotide sequence ID" value="NZ_JAFBCV010000003.1"/>
</dbReference>
<reference evidence="6" key="1">
    <citation type="submission" date="2021-01" db="EMBL/GenBank/DDBJ databases">
        <title>Genomic Encyclopedia of Type Strains, Phase IV (KMG-IV): sequencing the most valuable type-strain genomes for metagenomic binning, comparative biology and taxonomic classification.</title>
        <authorList>
            <person name="Goeker M."/>
        </authorList>
    </citation>
    <scope>NUCLEOTIDE SEQUENCE</scope>
    <source>
        <strain evidence="6">DSM 21943</strain>
    </source>
</reference>
<evidence type="ECO:0000256" key="3">
    <source>
        <dbReference type="PROSITE-ProRule" id="PRU00182"/>
    </source>
</evidence>
<dbReference type="InterPro" id="IPR050343">
    <property type="entry name" value="RsuA_PseudoU_synthase"/>
</dbReference>
<keyword evidence="7" id="KW-1185">Reference proteome</keyword>
<proteinExistence type="inferred from homology"/>
<dbReference type="InterPro" id="IPR000748">
    <property type="entry name" value="PsdUridine_synth_RsuA/RluB/E/F"/>
</dbReference>
<dbReference type="CDD" id="cd00165">
    <property type="entry name" value="S4"/>
    <property type="match status" value="1"/>
</dbReference>
<dbReference type="SUPFAM" id="SSF55174">
    <property type="entry name" value="Alpha-L RNA-binding motif"/>
    <property type="match status" value="1"/>
</dbReference>
<evidence type="ECO:0000256" key="1">
    <source>
        <dbReference type="ARBA" id="ARBA00008348"/>
    </source>
</evidence>
<evidence type="ECO:0000259" key="5">
    <source>
        <dbReference type="SMART" id="SM00363"/>
    </source>
</evidence>
<dbReference type="InterPro" id="IPR036986">
    <property type="entry name" value="S4_RNA-bd_sf"/>
</dbReference>
<sequence>MERLQKVIAQAGVASRRKAETYITAGRVKVNGKKVTELGYKVNPEKDRVEVDDVPLYKEEPVYYLLYKPTGVVSTSNDEKGRKIVTDFIESKQRIYPIGRLDYDTSGVLLLTNDGDFANVLMHPRYKVEKEYIAKVEGIPDRRELKKLEDGILLEDGKTAPAKVKIMSADRKKNTAIVRLIIHEGKNHQVRRMLEKLGHPVMKLKRERYGFLTLGQLQPGGHRVLKPFEVKQLKEMAVTKPS</sequence>